<protein>
    <submittedName>
        <fullName evidence="2">Uncharacterized protein</fullName>
    </submittedName>
</protein>
<reference evidence="3 5" key="2">
    <citation type="submission" date="2018-12" db="EMBL/GenBank/DDBJ databases">
        <title>Legionella sp,whole genome shotgun sequence.</title>
        <authorList>
            <person name="Wu H."/>
        </authorList>
    </citation>
    <scope>NUCLEOTIDE SEQUENCE [LARGE SCALE GENOMIC DNA]</scope>
    <source>
        <strain evidence="5">km489</strain>
        <strain evidence="3">Km489</strain>
    </source>
</reference>
<evidence type="ECO:0000313" key="4">
    <source>
        <dbReference type="Proteomes" id="UP000247152"/>
    </source>
</evidence>
<organism evidence="2 4">
    <name type="scientific">Legionella qingyii</name>
    <dbReference type="NCBI Taxonomy" id="2184757"/>
    <lineage>
        <taxon>Bacteria</taxon>
        <taxon>Pseudomonadati</taxon>
        <taxon>Pseudomonadota</taxon>
        <taxon>Gammaproteobacteria</taxon>
        <taxon>Legionellales</taxon>
        <taxon>Legionellaceae</taxon>
        <taxon>Legionella</taxon>
    </lineage>
</organism>
<feature type="signal peptide" evidence="1">
    <location>
        <begin position="1"/>
        <end position="22"/>
    </location>
</feature>
<keyword evidence="1" id="KW-0732">Signal</keyword>
<keyword evidence="5" id="KW-1185">Reference proteome</keyword>
<reference evidence="2 4" key="1">
    <citation type="submission" date="2018-05" db="EMBL/GenBank/DDBJ databases">
        <title>Legionella qingyii sp.nov., whole genome shotgun sequence.</title>
        <authorList>
            <person name="Wu H."/>
            <person name="Zhu Q."/>
            <person name="Hu C."/>
        </authorList>
    </citation>
    <scope>NUCLEOTIDE SEQUENCE [LARGE SCALE GENOMIC DNA]</scope>
    <source>
        <strain evidence="2 4">HEB18</strain>
    </source>
</reference>
<sequence>MRTPVCISFFLGHIVLCNLASATTIQCPQVIQTNQSLHHEITKWNEFSDKLNDANHFERITFYSGHPKEHASLAPDTESSKNKKLTWTFGEQETWIACEYTNTKIQLIQMIPAETKSCTVTYNADFSKVVAINCI</sequence>
<dbReference type="OrthoDB" id="8756528at2"/>
<dbReference type="EMBL" id="QHJG01000002">
    <property type="protein sequence ID" value="PWY57395.1"/>
    <property type="molecule type" value="Genomic_DNA"/>
</dbReference>
<dbReference type="Proteomes" id="UP000287374">
    <property type="component" value="Unassembled WGS sequence"/>
</dbReference>
<evidence type="ECO:0000313" key="2">
    <source>
        <dbReference type="EMBL" id="PWY57395.1"/>
    </source>
</evidence>
<dbReference type="AlphaFoldDB" id="A0A317U7T8"/>
<evidence type="ECO:0000256" key="1">
    <source>
        <dbReference type="SAM" id="SignalP"/>
    </source>
</evidence>
<dbReference type="InterPro" id="IPR049973">
    <property type="entry name" value="STY0301-like"/>
</dbReference>
<feature type="chain" id="PRO_5016275794" evidence="1">
    <location>
        <begin position="23"/>
        <end position="135"/>
    </location>
</feature>
<evidence type="ECO:0000313" key="5">
    <source>
        <dbReference type="Proteomes" id="UP000287374"/>
    </source>
</evidence>
<dbReference type="NCBIfam" id="NF042415">
    <property type="entry name" value="STY0301_fam"/>
    <property type="match status" value="1"/>
</dbReference>
<proteinExistence type="predicted"/>
<accession>A0A317U7T8</accession>
<comment type="caution">
    <text evidence="2">The sequence shown here is derived from an EMBL/GenBank/DDBJ whole genome shotgun (WGS) entry which is preliminary data.</text>
</comment>
<dbReference type="RefSeq" id="WP_110141231.1">
    <property type="nucleotide sequence ID" value="NZ_QHJG01000002.1"/>
</dbReference>
<name>A0A317U7T8_9GAMM</name>
<dbReference type="Proteomes" id="UP000247152">
    <property type="component" value="Unassembled WGS sequence"/>
</dbReference>
<gene>
    <name evidence="2" type="ORF">DGG96_01375</name>
    <name evidence="3" type="ORF">ELY20_00745</name>
</gene>
<dbReference type="EMBL" id="RZGX01000001">
    <property type="protein sequence ID" value="RUR26477.1"/>
    <property type="molecule type" value="Genomic_DNA"/>
</dbReference>
<evidence type="ECO:0000313" key="3">
    <source>
        <dbReference type="EMBL" id="RUR26477.1"/>
    </source>
</evidence>